<dbReference type="InterPro" id="IPR047735">
    <property type="entry name" value="GrdX-like"/>
</dbReference>
<sequence>MDDYIIITNNPMVVEEFGTEKEIEFYDVDYENILVKVRDKIYKGHELLSHPLSGSVKPGETPYKSIMVSKRVGSLEEKYVKLIESSIQTVGKFSFKPTINDQKTLKDLQVVDRTLLNSAIASADA</sequence>
<gene>
    <name evidence="1" type="ORF">NK125_13470</name>
</gene>
<proteinExistence type="predicted"/>
<reference evidence="1 2" key="1">
    <citation type="journal article" date="2022" name="Genome Biol. Evol.">
        <title>Host diet, physiology and behaviors set the stage for Lachnospiraceae cladogenesis.</title>
        <authorList>
            <person name="Vera-Ponce De Leon A."/>
            <person name="Schneider M."/>
            <person name="Jahnes B.C."/>
            <person name="Sadowski V."/>
            <person name="Camuy-Velez L.A."/>
            <person name="Duan J."/>
            <person name="Sabree Z.L."/>
        </authorList>
    </citation>
    <scope>NUCLEOTIDE SEQUENCE [LARGE SCALE GENOMIC DNA]</scope>
    <source>
        <strain evidence="1 2">PAL113</strain>
    </source>
</reference>
<protein>
    <submittedName>
        <fullName evidence="1">GrdX family protein</fullName>
    </submittedName>
</protein>
<accession>A0ABT1EC35</accession>
<comment type="caution">
    <text evidence="1">The sequence shown here is derived from an EMBL/GenBank/DDBJ whole genome shotgun (WGS) entry which is preliminary data.</text>
</comment>
<evidence type="ECO:0000313" key="2">
    <source>
        <dbReference type="Proteomes" id="UP001523566"/>
    </source>
</evidence>
<evidence type="ECO:0000313" key="1">
    <source>
        <dbReference type="EMBL" id="MCP1103411.1"/>
    </source>
</evidence>
<dbReference type="NCBIfam" id="NF038093">
    <property type="entry name" value="GrdX"/>
    <property type="match status" value="1"/>
</dbReference>
<organism evidence="1 2">
    <name type="scientific">Aequitasia blattaphilus</name>
    <dbReference type="NCBI Taxonomy" id="2949332"/>
    <lineage>
        <taxon>Bacteria</taxon>
        <taxon>Bacillati</taxon>
        <taxon>Bacillota</taxon>
        <taxon>Clostridia</taxon>
        <taxon>Lachnospirales</taxon>
        <taxon>Lachnospiraceae</taxon>
        <taxon>Aequitasia</taxon>
    </lineage>
</organism>
<dbReference type="Proteomes" id="UP001523566">
    <property type="component" value="Unassembled WGS sequence"/>
</dbReference>
<name>A0ABT1EC35_9FIRM</name>
<dbReference type="EMBL" id="JAMZFW010000025">
    <property type="protein sequence ID" value="MCP1103411.1"/>
    <property type="molecule type" value="Genomic_DNA"/>
</dbReference>
<dbReference type="RefSeq" id="WP_262067184.1">
    <property type="nucleotide sequence ID" value="NZ_JAMXOD010000025.1"/>
</dbReference>
<keyword evidence="2" id="KW-1185">Reference proteome</keyword>